<keyword evidence="13" id="KW-1185">Reference proteome</keyword>
<dbReference type="PANTHER" id="PTHR21089">
    <property type="entry name" value="SHIKIMATE DEHYDROGENASE"/>
    <property type="match status" value="1"/>
</dbReference>
<dbReference type="GO" id="GO:0009073">
    <property type="term" value="P:aromatic amino acid family biosynthetic process"/>
    <property type="evidence" value="ECO:0007669"/>
    <property type="project" value="UniProtKB-KW"/>
</dbReference>
<dbReference type="InterPro" id="IPR036291">
    <property type="entry name" value="NAD(P)-bd_dom_sf"/>
</dbReference>
<feature type="binding site" evidence="8">
    <location>
        <position position="228"/>
    </location>
    <ligand>
        <name>shikimate</name>
        <dbReference type="ChEBI" id="CHEBI:36208"/>
    </ligand>
</feature>
<comment type="caution">
    <text evidence="8">Lacks conserved residue(s) required for the propagation of feature annotation.</text>
</comment>
<evidence type="ECO:0000256" key="8">
    <source>
        <dbReference type="HAMAP-Rule" id="MF_00222"/>
    </source>
</evidence>
<feature type="binding site" evidence="8">
    <location>
        <position position="72"/>
    </location>
    <ligand>
        <name>shikimate</name>
        <dbReference type="ChEBI" id="CHEBI:36208"/>
    </ligand>
</feature>
<dbReference type="Pfam" id="PF08501">
    <property type="entry name" value="Shikimate_dh_N"/>
    <property type="match status" value="1"/>
</dbReference>
<feature type="binding site" evidence="8">
    <location>
        <position position="256"/>
    </location>
    <ligand>
        <name>shikimate</name>
        <dbReference type="ChEBI" id="CHEBI:36208"/>
    </ligand>
</feature>
<feature type="binding site" evidence="8">
    <location>
        <position position="97"/>
    </location>
    <ligand>
        <name>shikimate</name>
        <dbReference type="ChEBI" id="CHEBI:36208"/>
    </ligand>
</feature>
<dbReference type="SUPFAM" id="SSF53223">
    <property type="entry name" value="Aminoacid dehydrogenase-like, N-terminal domain"/>
    <property type="match status" value="1"/>
</dbReference>
<dbReference type="SUPFAM" id="SSF51735">
    <property type="entry name" value="NAD(P)-binding Rossmann-fold domains"/>
    <property type="match status" value="1"/>
</dbReference>
<dbReference type="NCBIfam" id="NF001312">
    <property type="entry name" value="PRK00258.1-4"/>
    <property type="match status" value="1"/>
</dbReference>
<dbReference type="PANTHER" id="PTHR21089:SF1">
    <property type="entry name" value="BIFUNCTIONAL 3-DEHYDROQUINATE DEHYDRATASE_SHIKIMATE DEHYDROGENASE, CHLOROPLASTIC"/>
    <property type="match status" value="1"/>
</dbReference>
<dbReference type="Gene3D" id="3.40.50.720">
    <property type="entry name" value="NAD(P)-binding Rossmann-like Domain"/>
    <property type="match status" value="1"/>
</dbReference>
<dbReference type="Gene3D" id="3.40.50.10860">
    <property type="entry name" value="Leucine Dehydrogenase, chain A, domain 1"/>
    <property type="match status" value="1"/>
</dbReference>
<dbReference type="InterPro" id="IPR013708">
    <property type="entry name" value="Shikimate_DH-bd_N"/>
</dbReference>
<proteinExistence type="inferred from homology"/>
<feature type="binding site" evidence="8">
    <location>
        <position position="226"/>
    </location>
    <ligand>
        <name>NADP(+)</name>
        <dbReference type="ChEBI" id="CHEBI:58349"/>
    </ligand>
</feature>
<evidence type="ECO:0000259" key="11">
    <source>
        <dbReference type="Pfam" id="PF18317"/>
    </source>
</evidence>
<reference evidence="12 13" key="1">
    <citation type="submission" date="2018-04" db="EMBL/GenBank/DDBJ databases">
        <title>Genomic Encyclopedia of Archaeal and Bacterial Type Strains, Phase II (KMG-II): from individual species to whole genera.</title>
        <authorList>
            <person name="Goeker M."/>
        </authorList>
    </citation>
    <scope>NUCLEOTIDE SEQUENCE [LARGE SCALE GENOMIC DNA]</scope>
    <source>
        <strain evidence="12 13">DSM 23382</strain>
    </source>
</reference>
<keyword evidence="6 8" id="KW-0057">Aromatic amino acid biosynthesis</keyword>
<dbReference type="HAMAP" id="MF_00222">
    <property type="entry name" value="Shikimate_DH_AroE"/>
    <property type="match status" value="1"/>
</dbReference>
<evidence type="ECO:0000313" key="13">
    <source>
        <dbReference type="Proteomes" id="UP000244081"/>
    </source>
</evidence>
<feature type="binding site" evidence="8">
    <location>
        <position position="112"/>
    </location>
    <ligand>
        <name>shikimate</name>
        <dbReference type="ChEBI" id="CHEBI:36208"/>
    </ligand>
</feature>
<keyword evidence="3 8" id="KW-0028">Amino-acid biosynthesis</keyword>
<dbReference type="UniPathway" id="UPA00053">
    <property type="reaction ID" value="UER00087"/>
</dbReference>
<feature type="domain" description="SDH C-terminal" evidence="11">
    <location>
        <begin position="249"/>
        <end position="271"/>
    </location>
</feature>
<feature type="active site" description="Proton acceptor" evidence="8">
    <location>
        <position position="76"/>
    </location>
</feature>
<evidence type="ECO:0000256" key="5">
    <source>
        <dbReference type="ARBA" id="ARBA00023002"/>
    </source>
</evidence>
<dbReference type="InterPro" id="IPR022893">
    <property type="entry name" value="Shikimate_DH_fam"/>
</dbReference>
<accession>A0A2T5VHQ8</accession>
<sequence>MISSHHDQTEKAPRAAVIGWPVKHSRSPIIHRHWLKIHGIAGSYDLLPLQPEAAESFFRTFAASGLIGANVTIPHKEAAFALCDEVDETARLVGAVNTLVLGDGRLQGSNTDGLGFLGSLDSGAPGWDETGRNAVVLGAGGGARAVVWALLSRGLTVHIFNRTRSRAEALAERFGSGVHVHDFSKLPDVLEGTTVLVNTTSLGMEGQPPLDIDLAPLPARAVVTDTVYVPLETPLLELARHRGLMTVDGLGMLLHQAVPGFELWFGRRPEVTPELRRVVLADMGLTEGDMTNGNGPGSQP</sequence>
<evidence type="ECO:0000256" key="2">
    <source>
        <dbReference type="ARBA" id="ARBA00012962"/>
    </source>
</evidence>
<dbReference type="Pfam" id="PF01488">
    <property type="entry name" value="Shikimate_DH"/>
    <property type="match status" value="1"/>
</dbReference>
<feature type="binding site" evidence="8">
    <location>
        <begin position="25"/>
        <end position="27"/>
    </location>
    <ligand>
        <name>shikimate</name>
        <dbReference type="ChEBI" id="CHEBI:36208"/>
    </ligand>
</feature>
<dbReference type="GO" id="GO:0008652">
    <property type="term" value="P:amino acid biosynthetic process"/>
    <property type="evidence" value="ECO:0007669"/>
    <property type="project" value="UniProtKB-KW"/>
</dbReference>
<dbReference type="GO" id="GO:0050661">
    <property type="term" value="F:NADP binding"/>
    <property type="evidence" value="ECO:0007669"/>
    <property type="project" value="InterPro"/>
</dbReference>
<name>A0A2T5VHQ8_9HYPH</name>
<dbReference type="NCBIfam" id="TIGR00507">
    <property type="entry name" value="aroE"/>
    <property type="match status" value="1"/>
</dbReference>
<comment type="caution">
    <text evidence="12">The sequence shown here is derived from an EMBL/GenBank/DDBJ whole genome shotgun (WGS) entry which is preliminary data.</text>
</comment>
<dbReference type="AlphaFoldDB" id="A0A2T5VHQ8"/>
<dbReference type="InterPro" id="IPR006151">
    <property type="entry name" value="Shikm_DH/Glu-tRNA_Rdtase"/>
</dbReference>
<evidence type="ECO:0000256" key="4">
    <source>
        <dbReference type="ARBA" id="ARBA00022857"/>
    </source>
</evidence>
<evidence type="ECO:0000259" key="9">
    <source>
        <dbReference type="Pfam" id="PF01488"/>
    </source>
</evidence>
<comment type="catalytic activity">
    <reaction evidence="7 8">
        <text>shikimate + NADP(+) = 3-dehydroshikimate + NADPH + H(+)</text>
        <dbReference type="Rhea" id="RHEA:17737"/>
        <dbReference type="ChEBI" id="CHEBI:15378"/>
        <dbReference type="ChEBI" id="CHEBI:16630"/>
        <dbReference type="ChEBI" id="CHEBI:36208"/>
        <dbReference type="ChEBI" id="CHEBI:57783"/>
        <dbReference type="ChEBI" id="CHEBI:58349"/>
        <dbReference type="EC" id="1.1.1.25"/>
    </reaction>
</comment>
<dbReference type="GO" id="GO:0009423">
    <property type="term" value="P:chorismate biosynthetic process"/>
    <property type="evidence" value="ECO:0007669"/>
    <property type="project" value="UniProtKB-UniRule"/>
</dbReference>
<comment type="pathway">
    <text evidence="1 8">Metabolic intermediate biosynthesis; chorismate biosynthesis; chorismate from D-erythrose 4-phosphate and phosphoenolpyruvate: step 4/7.</text>
</comment>
<dbReference type="RefSeq" id="WP_245926679.1">
    <property type="nucleotide sequence ID" value="NZ_QAYG01000001.1"/>
</dbReference>
<dbReference type="InterPro" id="IPR041121">
    <property type="entry name" value="SDH_C"/>
</dbReference>
<dbReference type="EC" id="1.1.1.25" evidence="2 8"/>
<feature type="binding site" evidence="8">
    <location>
        <position position="88"/>
    </location>
    <ligand>
        <name>NADP(+)</name>
        <dbReference type="ChEBI" id="CHEBI:58349"/>
    </ligand>
</feature>
<evidence type="ECO:0000256" key="3">
    <source>
        <dbReference type="ARBA" id="ARBA00022605"/>
    </source>
</evidence>
<dbReference type="Proteomes" id="UP000244081">
    <property type="component" value="Unassembled WGS sequence"/>
</dbReference>
<keyword evidence="4 8" id="KW-0521">NADP</keyword>
<organism evidence="12 13">
    <name type="scientific">Breoghania corrubedonensis</name>
    <dbReference type="NCBI Taxonomy" id="665038"/>
    <lineage>
        <taxon>Bacteria</taxon>
        <taxon>Pseudomonadati</taxon>
        <taxon>Pseudomonadota</taxon>
        <taxon>Alphaproteobacteria</taxon>
        <taxon>Hyphomicrobiales</taxon>
        <taxon>Stappiaceae</taxon>
        <taxon>Breoghania</taxon>
    </lineage>
</organism>
<evidence type="ECO:0000259" key="10">
    <source>
        <dbReference type="Pfam" id="PF08501"/>
    </source>
</evidence>
<feature type="domain" description="Shikimate dehydrogenase substrate binding N-terminal" evidence="10">
    <location>
        <begin position="17"/>
        <end position="99"/>
    </location>
</feature>
<feature type="domain" description="Quinate/shikimate 5-dehydrogenase/glutamyl-tRNA reductase" evidence="9">
    <location>
        <begin position="131"/>
        <end position="201"/>
    </location>
</feature>
<gene>
    <name evidence="8" type="primary">aroE</name>
    <name evidence="12" type="ORF">C8N35_1011309</name>
</gene>
<comment type="function">
    <text evidence="8">Involved in the biosynthesis of the chorismate, which leads to the biosynthesis of aromatic amino acids. Catalyzes the reversible NADPH linked reduction of 3-dehydroshikimate (DHSA) to yield shikimate (SA).</text>
</comment>
<dbReference type="GO" id="GO:0004764">
    <property type="term" value="F:shikimate 3-dehydrogenase (NADP+) activity"/>
    <property type="evidence" value="ECO:0007669"/>
    <property type="project" value="UniProtKB-UniRule"/>
</dbReference>
<dbReference type="InterPro" id="IPR046346">
    <property type="entry name" value="Aminoacid_DH-like_N_sf"/>
</dbReference>
<dbReference type="Pfam" id="PF18317">
    <property type="entry name" value="SDH_C"/>
    <property type="match status" value="1"/>
</dbReference>
<feature type="binding site" evidence="8">
    <location>
        <begin position="161"/>
        <end position="166"/>
    </location>
    <ligand>
        <name>NADP(+)</name>
        <dbReference type="ChEBI" id="CHEBI:58349"/>
    </ligand>
</feature>
<protein>
    <recommendedName>
        <fullName evidence="2 8">Shikimate dehydrogenase (NADP(+))</fullName>
        <shortName evidence="8">SDH</shortName>
        <ecNumber evidence="2 8">1.1.1.25</ecNumber>
    </recommendedName>
</protein>
<dbReference type="GO" id="GO:0019632">
    <property type="term" value="P:shikimate metabolic process"/>
    <property type="evidence" value="ECO:0007669"/>
    <property type="project" value="InterPro"/>
</dbReference>
<comment type="similarity">
    <text evidence="8">Belongs to the shikimate dehydrogenase family.</text>
</comment>
<dbReference type="EMBL" id="QAYG01000001">
    <property type="protein sequence ID" value="PTW63258.1"/>
    <property type="molecule type" value="Genomic_DNA"/>
</dbReference>
<dbReference type="GO" id="GO:0005829">
    <property type="term" value="C:cytosol"/>
    <property type="evidence" value="ECO:0007669"/>
    <property type="project" value="TreeGrafter"/>
</dbReference>
<dbReference type="CDD" id="cd01065">
    <property type="entry name" value="NAD_bind_Shikimate_DH"/>
    <property type="match status" value="1"/>
</dbReference>
<comment type="subunit">
    <text evidence="8">Homodimer.</text>
</comment>
<evidence type="ECO:0000256" key="1">
    <source>
        <dbReference type="ARBA" id="ARBA00004871"/>
    </source>
</evidence>
<feature type="binding site" evidence="8">
    <location>
        <position position="249"/>
    </location>
    <ligand>
        <name>NADP(+)</name>
        <dbReference type="ChEBI" id="CHEBI:58349"/>
    </ligand>
</feature>
<evidence type="ECO:0000256" key="7">
    <source>
        <dbReference type="ARBA" id="ARBA00049442"/>
    </source>
</evidence>
<evidence type="ECO:0000256" key="6">
    <source>
        <dbReference type="ARBA" id="ARBA00023141"/>
    </source>
</evidence>
<keyword evidence="5 8" id="KW-0560">Oxidoreductase</keyword>
<evidence type="ECO:0000313" key="12">
    <source>
        <dbReference type="EMBL" id="PTW63258.1"/>
    </source>
</evidence>
<dbReference type="InterPro" id="IPR011342">
    <property type="entry name" value="Shikimate_DH"/>
</dbReference>